<dbReference type="AlphaFoldDB" id="A0A0D2MT68"/>
<dbReference type="GO" id="GO:0046854">
    <property type="term" value="P:phosphatidylinositol phosphate biosynthetic process"/>
    <property type="evidence" value="ECO:0007669"/>
    <property type="project" value="InterPro"/>
</dbReference>
<keyword evidence="3" id="KW-0808">Transferase</keyword>
<evidence type="ECO:0000256" key="4">
    <source>
        <dbReference type="ARBA" id="ARBA00022777"/>
    </source>
</evidence>
<feature type="region of interest" description="Disordered" evidence="5">
    <location>
        <begin position="624"/>
        <end position="671"/>
    </location>
</feature>
<dbReference type="SMART" id="SM00146">
    <property type="entry name" value="PI3Kc"/>
    <property type="match status" value="1"/>
</dbReference>
<evidence type="ECO:0000256" key="5">
    <source>
        <dbReference type="SAM" id="MobiDB-lite"/>
    </source>
</evidence>
<accession>A0A0D2MT68</accession>
<dbReference type="CDD" id="cd05168">
    <property type="entry name" value="PI4Kc_III_beta"/>
    <property type="match status" value="1"/>
</dbReference>
<dbReference type="InterPro" id="IPR057754">
    <property type="entry name" value="PI4-kinase_beta/PIK1_cat"/>
</dbReference>
<dbReference type="STRING" id="945553.A0A0D2MT68"/>
<dbReference type="Gene3D" id="3.30.1010.10">
    <property type="entry name" value="Phosphatidylinositol 3-kinase Catalytic Subunit, Chain A, domain 4"/>
    <property type="match status" value="1"/>
</dbReference>
<evidence type="ECO:0000256" key="3">
    <source>
        <dbReference type="ARBA" id="ARBA00022679"/>
    </source>
</evidence>
<dbReference type="Proteomes" id="UP000054270">
    <property type="component" value="Unassembled WGS sequence"/>
</dbReference>
<name>A0A0D2MT68_HYPSF</name>
<dbReference type="GO" id="GO:0005737">
    <property type="term" value="C:cytoplasm"/>
    <property type="evidence" value="ECO:0007669"/>
    <property type="project" value="TreeGrafter"/>
</dbReference>
<keyword evidence="4" id="KW-0418">Kinase</keyword>
<dbReference type="EC" id="2.7.1.67" evidence="2"/>
<reference evidence="8" key="1">
    <citation type="submission" date="2014-04" db="EMBL/GenBank/DDBJ databases">
        <title>Evolutionary Origins and Diversification of the Mycorrhizal Mutualists.</title>
        <authorList>
            <consortium name="DOE Joint Genome Institute"/>
            <consortium name="Mycorrhizal Genomics Consortium"/>
            <person name="Kohler A."/>
            <person name="Kuo A."/>
            <person name="Nagy L.G."/>
            <person name="Floudas D."/>
            <person name="Copeland A."/>
            <person name="Barry K.W."/>
            <person name="Cichocki N."/>
            <person name="Veneault-Fourrey C."/>
            <person name="LaButti K."/>
            <person name="Lindquist E.A."/>
            <person name="Lipzen A."/>
            <person name="Lundell T."/>
            <person name="Morin E."/>
            <person name="Murat C."/>
            <person name="Riley R."/>
            <person name="Ohm R."/>
            <person name="Sun H."/>
            <person name="Tunlid A."/>
            <person name="Henrissat B."/>
            <person name="Grigoriev I.V."/>
            <person name="Hibbett D.S."/>
            <person name="Martin F."/>
        </authorList>
    </citation>
    <scope>NUCLEOTIDE SEQUENCE [LARGE SCALE GENOMIC DNA]</scope>
    <source>
        <strain evidence="8">FD-334 SS-4</strain>
    </source>
</reference>
<dbReference type="EMBL" id="KN817525">
    <property type="protein sequence ID" value="KJA27198.1"/>
    <property type="molecule type" value="Genomic_DNA"/>
</dbReference>
<protein>
    <recommendedName>
        <fullName evidence="2">1-phosphatidylinositol 4-kinase</fullName>
        <ecNumber evidence="2">2.7.1.67</ecNumber>
    </recommendedName>
</protein>
<dbReference type="GO" id="GO:0048015">
    <property type="term" value="P:phosphatidylinositol-mediated signaling"/>
    <property type="evidence" value="ECO:0007669"/>
    <property type="project" value="TreeGrafter"/>
</dbReference>
<evidence type="ECO:0000259" key="6">
    <source>
        <dbReference type="SMART" id="SM00146"/>
    </source>
</evidence>
<dbReference type="PANTHER" id="PTHR10048:SF22">
    <property type="entry name" value="PHOSPHATIDYLINOSITOL 4-KINASE BETA"/>
    <property type="match status" value="1"/>
</dbReference>
<feature type="compositionally biased region" description="Polar residues" evidence="5">
    <location>
        <begin position="654"/>
        <end position="663"/>
    </location>
</feature>
<proteinExistence type="predicted"/>
<dbReference type="Gene3D" id="1.10.1070.11">
    <property type="entry name" value="Phosphatidylinositol 3-/4-kinase, catalytic domain"/>
    <property type="match status" value="1"/>
</dbReference>
<dbReference type="InterPro" id="IPR011009">
    <property type="entry name" value="Kinase-like_dom_sf"/>
</dbReference>
<dbReference type="SUPFAM" id="SSF56112">
    <property type="entry name" value="Protein kinase-like (PK-like)"/>
    <property type="match status" value="1"/>
</dbReference>
<gene>
    <name evidence="7" type="ORF">HYPSUDRAFT_35793</name>
</gene>
<evidence type="ECO:0000256" key="2">
    <source>
        <dbReference type="ARBA" id="ARBA00012169"/>
    </source>
</evidence>
<dbReference type="InterPro" id="IPR036940">
    <property type="entry name" value="PI3/4_kinase_cat_sf"/>
</dbReference>
<dbReference type="GO" id="GO:0004430">
    <property type="term" value="F:1-phosphatidylinositol 4-kinase activity"/>
    <property type="evidence" value="ECO:0007669"/>
    <property type="project" value="UniProtKB-EC"/>
</dbReference>
<feature type="domain" description="PI3K/PI4K catalytic" evidence="6">
    <location>
        <begin position="764"/>
        <end position="1031"/>
    </location>
</feature>
<dbReference type="OMA" id="TQDYVDV"/>
<dbReference type="OrthoDB" id="10264149at2759"/>
<dbReference type="InterPro" id="IPR018936">
    <property type="entry name" value="PI3/4_kinase_CS"/>
</dbReference>
<organism evidence="7 8">
    <name type="scientific">Hypholoma sublateritium (strain FD-334 SS-4)</name>
    <dbReference type="NCBI Taxonomy" id="945553"/>
    <lineage>
        <taxon>Eukaryota</taxon>
        <taxon>Fungi</taxon>
        <taxon>Dikarya</taxon>
        <taxon>Basidiomycota</taxon>
        <taxon>Agaricomycotina</taxon>
        <taxon>Agaricomycetes</taxon>
        <taxon>Agaricomycetidae</taxon>
        <taxon>Agaricales</taxon>
        <taxon>Agaricineae</taxon>
        <taxon>Strophariaceae</taxon>
        <taxon>Hypholoma</taxon>
    </lineage>
</organism>
<dbReference type="Pfam" id="PF00454">
    <property type="entry name" value="PI3_PI4_kinase"/>
    <property type="match status" value="1"/>
</dbReference>
<dbReference type="InterPro" id="IPR015433">
    <property type="entry name" value="PI3/4_kinase"/>
</dbReference>
<dbReference type="GO" id="GO:0016020">
    <property type="term" value="C:membrane"/>
    <property type="evidence" value="ECO:0007669"/>
    <property type="project" value="TreeGrafter"/>
</dbReference>
<dbReference type="PROSITE" id="PS00916">
    <property type="entry name" value="PI3_4_KINASE_2"/>
    <property type="match status" value="1"/>
</dbReference>
<keyword evidence="8" id="KW-1185">Reference proteome</keyword>
<comment type="catalytic activity">
    <reaction evidence="1">
        <text>a 1,2-diacyl-sn-glycero-3-phospho-(1D-myo-inositol) + ATP = a 1,2-diacyl-sn-glycero-3-phospho-(1D-myo-inositol 4-phosphate) + ADP + H(+)</text>
        <dbReference type="Rhea" id="RHEA:19877"/>
        <dbReference type="ChEBI" id="CHEBI:15378"/>
        <dbReference type="ChEBI" id="CHEBI:30616"/>
        <dbReference type="ChEBI" id="CHEBI:57880"/>
        <dbReference type="ChEBI" id="CHEBI:58178"/>
        <dbReference type="ChEBI" id="CHEBI:456216"/>
        <dbReference type="EC" id="2.7.1.67"/>
    </reaction>
</comment>
<feature type="region of interest" description="Disordered" evidence="5">
    <location>
        <begin position="188"/>
        <end position="305"/>
    </location>
</feature>
<dbReference type="PANTHER" id="PTHR10048">
    <property type="entry name" value="PHOSPHATIDYLINOSITOL KINASE"/>
    <property type="match status" value="1"/>
</dbReference>
<evidence type="ECO:0000313" key="7">
    <source>
        <dbReference type="EMBL" id="KJA27198.1"/>
    </source>
</evidence>
<evidence type="ECO:0000313" key="8">
    <source>
        <dbReference type="Proteomes" id="UP000054270"/>
    </source>
</evidence>
<dbReference type="FunFam" id="1.10.1070.11:FF:000016">
    <property type="entry name" value="PIK1p Phosphatidylinositol 4-kinase"/>
    <property type="match status" value="1"/>
</dbReference>
<dbReference type="InterPro" id="IPR000403">
    <property type="entry name" value="PI3/4_kinase_cat_dom"/>
</dbReference>
<evidence type="ECO:0000256" key="1">
    <source>
        <dbReference type="ARBA" id="ARBA00001686"/>
    </source>
</evidence>
<sequence>MSSHALLLRLFLSSSFFSVHVALKYLLLYSDNVGITYYLTRRLRELDIHELRDVWGFICHLLVTRPTKSRALECFVIEIAQRSTHIGLITLWFMQATLSDLSANRSSPSFVICQRILHKCHEIVFGDQLLPSTSPYSGFNLPAYTRRRKVNHHAEPIFVGLGVLLAGTPAMPRLAEIVGQVAIEQGRVDDEGEPLRGFQTNTDDSPYSPSPTPSQNDDVFDNDTSSSTEEEPSPLPPPKTVEPAGTKPLARRRTLGAQTLPALPLHLQTVRKPRLSESDPLGQSDAESAVMPYQSSPSIASARTPLRTAATNRADVLLSNYDQQSQMHLLRGHYYLSEVQFLLSLENICNRLVVVPKAARVSALRAELTALNHKLPAEVCMPMWCTSSDKTTGRDIPAPHHRIVRIPPGEAVVLNSAERAPYLLLIEILNDDLDFDPAKRSNKDVLRKVVTKEIEQRGGWSDFGLSSRKDTVIDPDASFRAPLTSMALSLSNGPDTATSSTNSFVADDEEIDLVEQLYGDDPLLRSRALDIETSIVLPPTPKNRELDMVTWARSSPHLNQQEDSKTRQTPLAQSFTPLSISRANSASPAQSQISHSESDAHMLSLDEYSERMRTAAIMLAQLNADQGRDPAPLSAKPNGTTRTDNLADRPGRQGSANEVSQPMHSRMRLPRAEASAIRDRIMKEMNALEEERMERMKGSEMGAMMGGSTISGSSKSAEDEGIIRRELNKVDPSAVVFSESWAAKKSRIRHGSPYGHLVNWECVSVIVKTGGDLRQEQLAVQLIREFQGIWAEEKCSCWVKYFRILITGSQSGLVETITDAVSIHSIKKAEYAKRLASGKLGHVTLMDHFTSTYGDPSSAKFVRAQKNFAKSLAGYSIVTYLLQIKDRHNGNILIDRDGHLIHIDFGFILSNTPGNIGFEAAPFKLPPEYVEVLGGTTGAAFLEFKTLFREGFEVARKHCDRIITLVELMQKDSTLPCFAVSGNQAANQLRDRFQPTLTHALIGDHINRLIDSSLGSHWTRLYDSYQYYSQSIL</sequence>